<dbReference type="PROSITE" id="PS51192">
    <property type="entry name" value="HELICASE_ATP_BIND_1"/>
    <property type="match status" value="1"/>
</dbReference>
<dbReference type="EMBL" id="CP103866">
    <property type="protein sequence ID" value="UWE03394.1"/>
    <property type="molecule type" value="Genomic_DNA"/>
</dbReference>
<dbReference type="CDD" id="cd18793">
    <property type="entry name" value="SF2_C_SNF"/>
    <property type="match status" value="1"/>
</dbReference>
<keyword evidence="3" id="KW-0238">DNA-binding</keyword>
<evidence type="ECO:0000256" key="3">
    <source>
        <dbReference type="ARBA" id="ARBA00023125"/>
    </source>
</evidence>
<proteinExistence type="predicted"/>
<evidence type="ECO:0000256" key="4">
    <source>
        <dbReference type="ARBA" id="ARBA00023159"/>
    </source>
</evidence>
<keyword evidence="1" id="KW-0378">Hydrolase</keyword>
<gene>
    <name evidence="8" type="ORF">NYR52_14985</name>
</gene>
<evidence type="ECO:0000259" key="6">
    <source>
        <dbReference type="PROSITE" id="PS51192"/>
    </source>
</evidence>
<evidence type="ECO:0000256" key="2">
    <source>
        <dbReference type="ARBA" id="ARBA00023015"/>
    </source>
</evidence>
<sequence>MAEVPLINTDIKLGMYVRCPIEDEYTNEPRRFALGQVIEINVFYGEVKVRFYVPEKKRDLYEIYNLPPVEKYLIEQVEKVRILPNTDVLLKKSDKNARLISFSHTDENGFHHYYIQHRVNGKNVIRLESEAELIAFFTRGDSDVRDQILSYELHNPNWYFHRQVVADSIHSLKNATFGFETLVGSRVFLLPHQVDTIVRAITNTPCRYMLADEVGLGKTIEASVIMKGLQKRLGSLRILLVVPQSLVYQWRNELSYKFWTDFLVYKTEDCLESEKAIIFPLEKLNTAQGRKVLSLHWDLCLIDETHRLLRRKEEYKQIFMLSKRVEHILLLSATPIQSRHEEFLKLAALLDPQKYGEMSKERFKFLLEKQDYLRKKVYRMMRDLPDYIEDELAEEYVEELEEIADRLEDPILHGIVNQINPDSEDQGLDQVKLALAYIAEHYQIERKIIRHRRKELSDKLPKRVFDFMSYEMRGGDENFYEAEVYDSLLEYLHYINQQVTNGGDYAKYFLSAMFSSPYALLNVIQTREKVIENKCVPINSPFVPIQEGEREYLKTLRFYAERWHRATEQEFTQINRLYDDPDLIKGRLMKVIDYISAYTVDEKLVIFSSWTETIRAFEKILKEQYGSNAVVSFYVGKNDQELQEAVDCFQREASCRFMLCDSLGGEGRNFQMADQILHLDLPWSPTDLEQRIGRLDRIGREKEVRSIVFCTEQTLEHDLFNIWDQGLHIFRESLSGVEIAIGEIQEEIVQALYKDVRYELRKILPKMQKQLDKMRAVVEEERYFDMARQLDKHVQEQLMRLIQKFERENGQQLAETMLEWSSMTGLRSSSAEKGKVVVFRPEQTSINSMKKTLFVPPDLVEARRRAKRTGELRGTFNRSIAVNREDLIFYAPGDPFFEAIVNNAYEMDSGRSTAFTICRAELNWEGFIFTWSVVLNPNYLLALKEPLESIALAQGYLPLEHIYTTESLQEDDVDDQTVLSWLNPHISKSRIVHLGKRGNGSITRFKKQYPPEYWKSIFEQAYEKSEQKVYERLKNEIDLKRATNDFQTMLSAQKAALIYYGSHEKHSQSESRMRRIYEALLQGLKDPIVRLESVAFVRLVKE</sequence>
<feature type="domain" description="Helicase C-terminal" evidence="7">
    <location>
        <begin position="590"/>
        <end position="745"/>
    </location>
</feature>
<keyword evidence="2" id="KW-0805">Transcription regulation</keyword>
<dbReference type="SUPFAM" id="SSF52540">
    <property type="entry name" value="P-loop containing nucleoside triphosphate hydrolases"/>
    <property type="match status" value="2"/>
</dbReference>
<dbReference type="RefSeq" id="WP_259435964.1">
    <property type="nucleotide sequence ID" value="NZ_CP103866.1"/>
</dbReference>
<evidence type="ECO:0000313" key="9">
    <source>
        <dbReference type="Proteomes" id="UP001058650"/>
    </source>
</evidence>
<feature type="domain" description="Helicase ATP-binding" evidence="6">
    <location>
        <begin position="199"/>
        <end position="353"/>
    </location>
</feature>
<dbReference type="SMART" id="SM00490">
    <property type="entry name" value="HELICc"/>
    <property type="match status" value="1"/>
</dbReference>
<dbReference type="Gene3D" id="3.40.50.10810">
    <property type="entry name" value="Tandem AAA-ATPase domain"/>
    <property type="match status" value="1"/>
</dbReference>
<keyword evidence="4" id="KW-0010">Activator</keyword>
<dbReference type="Pfam" id="PF00271">
    <property type="entry name" value="Helicase_C"/>
    <property type="match status" value="1"/>
</dbReference>
<dbReference type="InterPro" id="IPR014001">
    <property type="entry name" value="Helicase_ATP-bd"/>
</dbReference>
<reference evidence="8" key="1">
    <citation type="submission" date="2022-08" db="EMBL/GenBank/DDBJ databases">
        <title>The complete genome sequence of the thermophilic bacterium Laceyella sacchari FBKL4.010 reveals the basis for tetramethylpyrazine biosynthesis in Moutai-flavor Daqu.</title>
        <authorList>
            <person name="Li D."/>
            <person name="Huang W."/>
            <person name="Wang C."/>
            <person name="Qiu S."/>
        </authorList>
    </citation>
    <scope>NUCLEOTIDE SEQUENCE</scope>
    <source>
        <strain evidence="8">FBKL4.014</strain>
    </source>
</reference>
<dbReference type="InterPro" id="IPR038718">
    <property type="entry name" value="SNF2-like_sf"/>
</dbReference>
<dbReference type="PROSITE" id="PS51194">
    <property type="entry name" value="HELICASE_CTER"/>
    <property type="match status" value="1"/>
</dbReference>
<evidence type="ECO:0000259" key="7">
    <source>
        <dbReference type="PROSITE" id="PS51194"/>
    </source>
</evidence>
<dbReference type="InterPro" id="IPR027417">
    <property type="entry name" value="P-loop_NTPase"/>
</dbReference>
<dbReference type="PANTHER" id="PTHR45766:SF6">
    <property type="entry name" value="SWI_SNF-RELATED MATRIX-ASSOCIATED ACTIN-DEPENDENT REGULATOR OF CHROMATIN SUBFAMILY A-LIKE PROTEIN 1"/>
    <property type="match status" value="1"/>
</dbReference>
<dbReference type="InterPro" id="IPR049730">
    <property type="entry name" value="SNF2/RAD54-like_C"/>
</dbReference>
<evidence type="ECO:0000313" key="8">
    <source>
        <dbReference type="EMBL" id="UWE03394.1"/>
    </source>
</evidence>
<keyword evidence="5" id="KW-0804">Transcription</keyword>
<dbReference type="Proteomes" id="UP001058650">
    <property type="component" value="Chromosome"/>
</dbReference>
<dbReference type="Pfam" id="PF12137">
    <property type="entry name" value="RapA_C"/>
    <property type="match status" value="1"/>
</dbReference>
<evidence type="ECO:0000256" key="1">
    <source>
        <dbReference type="ARBA" id="ARBA00022801"/>
    </source>
</evidence>
<evidence type="ECO:0000256" key="5">
    <source>
        <dbReference type="ARBA" id="ARBA00023163"/>
    </source>
</evidence>
<dbReference type="PANTHER" id="PTHR45766">
    <property type="entry name" value="DNA ANNEALING HELICASE AND ENDONUCLEASE ZRANB3 FAMILY MEMBER"/>
    <property type="match status" value="1"/>
</dbReference>
<keyword evidence="9" id="KW-1185">Reference proteome</keyword>
<dbReference type="Gene3D" id="3.40.50.300">
    <property type="entry name" value="P-loop containing nucleotide triphosphate hydrolases"/>
    <property type="match status" value="1"/>
</dbReference>
<dbReference type="InterPro" id="IPR000330">
    <property type="entry name" value="SNF2_N"/>
</dbReference>
<dbReference type="InterPro" id="IPR022737">
    <property type="entry name" value="RapA_C"/>
</dbReference>
<accession>A0ABY5U2I7</accession>
<dbReference type="SMART" id="SM00487">
    <property type="entry name" value="DEXDc"/>
    <property type="match status" value="1"/>
</dbReference>
<name>A0ABY5U2I7_LACSH</name>
<dbReference type="Pfam" id="PF00176">
    <property type="entry name" value="SNF2-rel_dom"/>
    <property type="match status" value="1"/>
</dbReference>
<organism evidence="8 9">
    <name type="scientific">Laceyella sacchari</name>
    <name type="common">Thermoactinomyces thalpophilus</name>
    <dbReference type="NCBI Taxonomy" id="37482"/>
    <lineage>
        <taxon>Bacteria</taxon>
        <taxon>Bacillati</taxon>
        <taxon>Bacillota</taxon>
        <taxon>Bacilli</taxon>
        <taxon>Bacillales</taxon>
        <taxon>Thermoactinomycetaceae</taxon>
        <taxon>Laceyella</taxon>
    </lineage>
</organism>
<protein>
    <submittedName>
        <fullName evidence="8">SNF2-related protein</fullName>
    </submittedName>
</protein>
<dbReference type="InterPro" id="IPR001650">
    <property type="entry name" value="Helicase_C-like"/>
</dbReference>